<dbReference type="AlphaFoldDB" id="A0A084ZMN8"/>
<dbReference type="eggNOG" id="ENOG5032SD1">
    <property type="taxonomic scope" value="Bacteria"/>
</dbReference>
<sequence>MFKRIITVIVFVIIMLIVSTALYARHSSFSCISQFSIVRNINTVNTRAEGFAFFDLSDDHLLINIDGLLTQNNKKYIISRTVSVKYKSYNINANLYKILHVRMTRDDSDNVNDKIANGLLFNEGGEGKLIFIKKINDDMILFGNHTFPQYGCKRR</sequence>
<organism evidence="1 2">
    <name type="scientific">Trabulsiella guamensis ATCC 49490</name>
    <dbReference type="NCBI Taxonomy" id="1005994"/>
    <lineage>
        <taxon>Bacteria</taxon>
        <taxon>Pseudomonadati</taxon>
        <taxon>Pseudomonadota</taxon>
        <taxon>Gammaproteobacteria</taxon>
        <taxon>Enterobacterales</taxon>
        <taxon>Enterobacteriaceae</taxon>
        <taxon>Trabulsiella</taxon>
    </lineage>
</organism>
<evidence type="ECO:0000313" key="2">
    <source>
        <dbReference type="Proteomes" id="UP000028630"/>
    </source>
</evidence>
<dbReference type="Proteomes" id="UP000028630">
    <property type="component" value="Unassembled WGS sequence"/>
</dbReference>
<gene>
    <name evidence="1" type="ORF">GTGU_04403</name>
</gene>
<keyword evidence="2" id="KW-1185">Reference proteome</keyword>
<protein>
    <submittedName>
        <fullName evidence="1">Uncharacterized protein</fullName>
    </submittedName>
</protein>
<comment type="caution">
    <text evidence="1">The sequence shown here is derived from an EMBL/GenBank/DDBJ whole genome shotgun (WGS) entry which is preliminary data.</text>
</comment>
<evidence type="ECO:0000313" key="1">
    <source>
        <dbReference type="EMBL" id="KFB98732.1"/>
    </source>
</evidence>
<dbReference type="EMBL" id="JMTB01000121">
    <property type="protein sequence ID" value="KFB98732.1"/>
    <property type="molecule type" value="Genomic_DNA"/>
</dbReference>
<proteinExistence type="predicted"/>
<accession>A0A084ZMN8</accession>
<name>A0A084ZMN8_9ENTR</name>
<reference evidence="2" key="1">
    <citation type="submission" date="2014-05" db="EMBL/GenBank/DDBJ databases">
        <title>ATOL: Assembling a taxonomically balanced genome-scale reconstruction of the evolutionary history of the Enterobacteriaceae.</title>
        <authorList>
            <person name="Plunkett G. III"/>
            <person name="Neeno-Eckwall E.C."/>
            <person name="Glasner J.D."/>
            <person name="Perna N.T."/>
        </authorList>
    </citation>
    <scope>NUCLEOTIDE SEQUENCE [LARGE SCALE GENOMIC DNA]</scope>
    <source>
        <strain evidence="2">ATCC 49490</strain>
    </source>
</reference>